<name>A0A6A4VBM1_AMPAM</name>
<dbReference type="InterPro" id="IPR011989">
    <property type="entry name" value="ARM-like"/>
</dbReference>
<sequence length="429" mass="44656">MDNAARISALTADSPPEEVSAVLSAAASAAETASESEDASLTTALADALLALPASVSTTGAGQHLCRLTAELAKREENRARLSVPSLLGRLVEVLAAAAEPKEDVDDLVQPCRALGNLCYEGEPARAGLVEPPGPEALTAAVLKATTAGKEGARAREVASGLVLNFINDYPAGVDWAVDSESLNRLIASCCDDVTQSSLLRHALVAAAVVVDSPRREALLGSRLAALLAVCLLPQREPSVLEEALENAAAWCRHDEARLALAHGGVADSLVCLLPAVNCPAEARALLVELLSGDQAMAAVYRRGEGAVYKEVRRWLAEGGAAETLTACACDALSNFATNDDHATGMVRSGVHLDLVPPLKSDSARLQMAALSLLRNLCLPSANKVALLEAGMLDHLLSLSVVEQPALFKDLRVDEVAALAAGYCSSLEK</sequence>
<dbReference type="SUPFAM" id="SSF48371">
    <property type="entry name" value="ARM repeat"/>
    <property type="match status" value="1"/>
</dbReference>
<dbReference type="GO" id="GO:0005085">
    <property type="term" value="F:guanyl-nucleotide exchange factor activity"/>
    <property type="evidence" value="ECO:0007669"/>
    <property type="project" value="InterPro"/>
</dbReference>
<proteinExistence type="predicted"/>
<dbReference type="InterPro" id="IPR040144">
    <property type="entry name" value="RAP1GDS1"/>
</dbReference>
<keyword evidence="2" id="KW-1185">Reference proteome</keyword>
<protein>
    <submittedName>
        <fullName evidence="1">Rap1 GTPase-GDP dissociation stimulator 1</fullName>
    </submittedName>
</protein>
<evidence type="ECO:0000313" key="2">
    <source>
        <dbReference type="Proteomes" id="UP000440578"/>
    </source>
</evidence>
<dbReference type="InterPro" id="IPR016024">
    <property type="entry name" value="ARM-type_fold"/>
</dbReference>
<comment type="caution">
    <text evidence="1">The sequence shown here is derived from an EMBL/GenBank/DDBJ whole genome shotgun (WGS) entry which is preliminary data.</text>
</comment>
<accession>A0A6A4VBM1</accession>
<dbReference type="EMBL" id="VIIS01001947">
    <property type="protein sequence ID" value="KAF0290529.1"/>
    <property type="molecule type" value="Genomic_DNA"/>
</dbReference>
<dbReference type="OrthoDB" id="26149at2759"/>
<gene>
    <name evidence="1" type="primary">RAP1GDS1_0</name>
    <name evidence="1" type="ORF">FJT64_011291</name>
</gene>
<dbReference type="AlphaFoldDB" id="A0A6A4VBM1"/>
<organism evidence="1 2">
    <name type="scientific">Amphibalanus amphitrite</name>
    <name type="common">Striped barnacle</name>
    <name type="synonym">Balanus amphitrite</name>
    <dbReference type="NCBI Taxonomy" id="1232801"/>
    <lineage>
        <taxon>Eukaryota</taxon>
        <taxon>Metazoa</taxon>
        <taxon>Ecdysozoa</taxon>
        <taxon>Arthropoda</taxon>
        <taxon>Crustacea</taxon>
        <taxon>Multicrustacea</taxon>
        <taxon>Cirripedia</taxon>
        <taxon>Thoracica</taxon>
        <taxon>Thoracicalcarea</taxon>
        <taxon>Balanomorpha</taxon>
        <taxon>Balanoidea</taxon>
        <taxon>Balanidae</taxon>
        <taxon>Amphibalaninae</taxon>
        <taxon>Amphibalanus</taxon>
    </lineage>
</organism>
<dbReference type="Proteomes" id="UP000440578">
    <property type="component" value="Unassembled WGS sequence"/>
</dbReference>
<evidence type="ECO:0000313" key="1">
    <source>
        <dbReference type="EMBL" id="KAF0290529.1"/>
    </source>
</evidence>
<dbReference type="PANTHER" id="PTHR10957">
    <property type="entry name" value="RAP1 GTPASE-GDP DISSOCIATION STIMULATOR 1"/>
    <property type="match status" value="1"/>
</dbReference>
<reference evidence="1 2" key="1">
    <citation type="submission" date="2019-07" db="EMBL/GenBank/DDBJ databases">
        <title>Draft genome assembly of a fouling barnacle, Amphibalanus amphitrite (Darwin, 1854): The first reference genome for Thecostraca.</title>
        <authorList>
            <person name="Kim W."/>
        </authorList>
    </citation>
    <scope>NUCLEOTIDE SEQUENCE [LARGE SCALE GENOMIC DNA]</scope>
    <source>
        <strain evidence="1">SNU_AA5</strain>
        <tissue evidence="1">Soma without cirri and trophi</tissue>
    </source>
</reference>
<dbReference type="Gene3D" id="1.25.10.10">
    <property type="entry name" value="Leucine-rich Repeat Variant"/>
    <property type="match status" value="2"/>
</dbReference>